<feature type="region of interest" description="Disordered" evidence="1">
    <location>
        <begin position="52"/>
        <end position="73"/>
    </location>
</feature>
<dbReference type="AlphaFoldDB" id="A0AA38Y1V5"/>
<organism evidence="3 4">
    <name type="scientific">Knufia peltigerae</name>
    <dbReference type="NCBI Taxonomy" id="1002370"/>
    <lineage>
        <taxon>Eukaryota</taxon>
        <taxon>Fungi</taxon>
        <taxon>Dikarya</taxon>
        <taxon>Ascomycota</taxon>
        <taxon>Pezizomycotina</taxon>
        <taxon>Eurotiomycetes</taxon>
        <taxon>Chaetothyriomycetidae</taxon>
        <taxon>Chaetothyriales</taxon>
        <taxon>Trichomeriaceae</taxon>
        <taxon>Knufia</taxon>
    </lineage>
</organism>
<dbReference type="EMBL" id="JAPDRN010000051">
    <property type="protein sequence ID" value="KAJ9632978.1"/>
    <property type="molecule type" value="Genomic_DNA"/>
</dbReference>
<sequence>MISPRDKRQVLRLARSNPNWSYARLLRELHDAGTTIGKDTVVRVLNKEGIAKGKKRKSLPEVPSSVAAAVNDK</sequence>
<proteinExistence type="predicted"/>
<reference evidence="3" key="1">
    <citation type="submission" date="2022-10" db="EMBL/GenBank/DDBJ databases">
        <title>Culturing micro-colonial fungi from biological soil crusts in the Mojave desert and describing Neophaeococcomyces mojavensis, and introducing the new genera and species Taxawa tesnikishii.</title>
        <authorList>
            <person name="Kurbessoian T."/>
            <person name="Stajich J.E."/>
        </authorList>
    </citation>
    <scope>NUCLEOTIDE SEQUENCE</scope>
    <source>
        <strain evidence="3">TK_35</strain>
    </source>
</reference>
<gene>
    <name evidence="3" type="ORF">H2204_007546</name>
</gene>
<dbReference type="GO" id="GO:0003677">
    <property type="term" value="F:DNA binding"/>
    <property type="evidence" value="ECO:0007669"/>
    <property type="project" value="InterPro"/>
</dbReference>
<evidence type="ECO:0000256" key="1">
    <source>
        <dbReference type="SAM" id="MobiDB-lite"/>
    </source>
</evidence>
<evidence type="ECO:0000259" key="2">
    <source>
        <dbReference type="Pfam" id="PF01498"/>
    </source>
</evidence>
<name>A0AA38Y1V5_9EURO</name>
<dbReference type="InterPro" id="IPR002492">
    <property type="entry name" value="Transposase_Tc1-like"/>
</dbReference>
<keyword evidence="4" id="KW-1185">Reference proteome</keyword>
<feature type="domain" description="Transposase Tc1-like" evidence="2">
    <location>
        <begin position="7"/>
        <end position="58"/>
    </location>
</feature>
<evidence type="ECO:0000313" key="4">
    <source>
        <dbReference type="Proteomes" id="UP001172681"/>
    </source>
</evidence>
<comment type="caution">
    <text evidence="3">The sequence shown here is derived from an EMBL/GenBank/DDBJ whole genome shotgun (WGS) entry which is preliminary data.</text>
</comment>
<dbReference type="Pfam" id="PF01498">
    <property type="entry name" value="HTH_Tnp_Tc3_2"/>
    <property type="match status" value="1"/>
</dbReference>
<dbReference type="GO" id="GO:0006313">
    <property type="term" value="P:DNA transposition"/>
    <property type="evidence" value="ECO:0007669"/>
    <property type="project" value="InterPro"/>
</dbReference>
<accession>A0AA38Y1V5</accession>
<dbReference type="Proteomes" id="UP001172681">
    <property type="component" value="Unassembled WGS sequence"/>
</dbReference>
<dbReference type="GO" id="GO:0015074">
    <property type="term" value="P:DNA integration"/>
    <property type="evidence" value="ECO:0007669"/>
    <property type="project" value="InterPro"/>
</dbReference>
<evidence type="ECO:0000313" key="3">
    <source>
        <dbReference type="EMBL" id="KAJ9632978.1"/>
    </source>
</evidence>
<protein>
    <recommendedName>
        <fullName evidence="2">Transposase Tc1-like domain-containing protein</fullName>
    </recommendedName>
</protein>